<feature type="binding site" evidence="2">
    <location>
        <position position="73"/>
    </location>
    <ligand>
        <name>Mg(2+)</name>
        <dbReference type="ChEBI" id="CHEBI:18420"/>
        <label>3</label>
    </ligand>
</feature>
<feature type="binding site" evidence="2">
    <location>
        <position position="215"/>
    </location>
    <ligand>
        <name>ATP</name>
        <dbReference type="ChEBI" id="CHEBI:30616"/>
    </ligand>
</feature>
<feature type="binding site" evidence="2">
    <location>
        <position position="147"/>
    </location>
    <ligand>
        <name>ATP</name>
        <dbReference type="ChEBI" id="CHEBI:30616"/>
    </ligand>
</feature>
<dbReference type="InterPro" id="IPR016188">
    <property type="entry name" value="PurM-like_N"/>
</dbReference>
<dbReference type="KEGG" id="lfp:Y981_00815"/>
<feature type="binding site" evidence="2">
    <location>
        <position position="73"/>
    </location>
    <ligand>
        <name>Mg(2+)</name>
        <dbReference type="ChEBI" id="CHEBI:18420"/>
        <label>4</label>
    </ligand>
</feature>
<proteinExistence type="inferred from homology"/>
<dbReference type="InterPro" id="IPR036921">
    <property type="entry name" value="PurM-like_N_sf"/>
</dbReference>
<dbReference type="Gene3D" id="3.30.1330.10">
    <property type="entry name" value="PurM-like, N-terminal domain"/>
    <property type="match status" value="1"/>
</dbReference>
<comment type="function">
    <text evidence="2">Catalyzes the ATP-dependent phosphorylation of thiamine-monophosphate (TMP) to form thiamine-pyrophosphate (TPP), the active form of vitamin B1.</text>
</comment>
<feature type="binding site" evidence="2">
    <location>
        <position position="44"/>
    </location>
    <ligand>
        <name>Mg(2+)</name>
        <dbReference type="ChEBI" id="CHEBI:18420"/>
        <label>2</label>
    </ligand>
</feature>
<feature type="binding site" evidence="2">
    <location>
        <position position="51"/>
    </location>
    <ligand>
        <name>substrate</name>
    </ligand>
</feature>
<reference evidence="5" key="1">
    <citation type="submission" date="2014-02" db="EMBL/GenBank/DDBJ databases">
        <title>Complete genome sequence and comparative genomic analysis of the nitrogen-fixing bacterium Leptospirillum ferriphilum YSK.</title>
        <authorList>
            <person name="Guo X."/>
            <person name="Yin H."/>
            <person name="Liang Y."/>
            <person name="Hu Q."/>
            <person name="Ma L."/>
            <person name="Xiao Y."/>
            <person name="Zhang X."/>
            <person name="Qiu G."/>
            <person name="Liu X."/>
        </authorList>
    </citation>
    <scope>NUCLEOTIDE SEQUENCE [LARGE SCALE GENOMIC DNA]</scope>
    <source>
        <strain evidence="5">YSK</strain>
    </source>
</reference>
<evidence type="ECO:0000256" key="2">
    <source>
        <dbReference type="HAMAP-Rule" id="MF_02128"/>
    </source>
</evidence>
<reference evidence="4 5" key="2">
    <citation type="journal article" date="2015" name="Biomed. Res. Int.">
        <title>Effects of Arsenite Resistance on the Growth and Functional Gene Expression of Leptospirillum ferriphilum and Acidithiobacillus thiooxidans in Pure Culture and Coculture.</title>
        <authorList>
            <person name="Jiang H."/>
            <person name="Liang Y."/>
            <person name="Yin H."/>
            <person name="Xiao Y."/>
            <person name="Guo X."/>
            <person name="Xu Y."/>
            <person name="Hu Q."/>
            <person name="Liu H."/>
            <person name="Liu X."/>
        </authorList>
    </citation>
    <scope>NUCLEOTIDE SEQUENCE [LARGE SCALE GENOMIC DNA]</scope>
    <source>
        <strain evidence="4 5">YSK</strain>
    </source>
</reference>
<evidence type="ECO:0000313" key="5">
    <source>
        <dbReference type="Proteomes" id="UP000027059"/>
    </source>
</evidence>
<dbReference type="AlphaFoldDB" id="A0A059XWB0"/>
<feature type="binding site" evidence="2">
    <location>
        <position position="42"/>
    </location>
    <ligand>
        <name>Mg(2+)</name>
        <dbReference type="ChEBI" id="CHEBI:18420"/>
        <label>4</label>
    </ligand>
</feature>
<keyword evidence="1 2" id="KW-0784">Thiamine biosynthesis</keyword>
<dbReference type="GO" id="GO:0009228">
    <property type="term" value="P:thiamine biosynthetic process"/>
    <property type="evidence" value="ECO:0007669"/>
    <property type="project" value="UniProtKB-KW"/>
</dbReference>
<keyword evidence="2" id="KW-0067">ATP-binding</keyword>
<feature type="binding site" evidence="2">
    <location>
        <position position="73"/>
    </location>
    <ligand>
        <name>Mg(2+)</name>
        <dbReference type="ChEBI" id="CHEBI:18420"/>
        <label>2</label>
    </ligand>
</feature>
<sequence>MESDWIKKFSGILGPMPPRVLRGIGDDVACLVSPATDNLLWTTDSQREGVHFRWDWMTPREVGSRLLVVNLSDVYVKGGTPVSALVALGIPKNFPEERIFSFYEGLADACRRFDCPVVGGDISRATGGFDAVLSLLARSPAGRFPGRDGLLPGDMLYLLGRPGLAKAGYSALLSGLSDHQAMAESVSAFCRPRTYPWFSELVNAEDQVVATMDTSDGLGQAIFAMADQSGVSVRLDPPENWLDHLQRPSSLLGQDPFGMAWDGGEDYDILFAVRPGVGGDAISRIQEQIRGEPEKLIPLGEVVVRHAGDQTPSVTMTGKNRRQVRLERTGFDHTR</sequence>
<feature type="binding site" evidence="2">
    <location>
        <position position="103"/>
    </location>
    <ligand>
        <name>ATP</name>
        <dbReference type="ChEBI" id="CHEBI:30616"/>
    </ligand>
</feature>
<comment type="pathway">
    <text evidence="2">Cofactor biosynthesis; thiamine diphosphate biosynthesis; thiamine diphosphate from thiamine phosphate: step 1/1.</text>
</comment>
<accession>A0A059XWB0</accession>
<dbReference type="HOGENOM" id="CLU_046964_1_1_0"/>
<feature type="binding site" evidence="2">
    <location>
        <position position="265"/>
    </location>
    <ligand>
        <name>substrate</name>
    </ligand>
</feature>
<dbReference type="GO" id="GO:0005524">
    <property type="term" value="F:ATP binding"/>
    <property type="evidence" value="ECO:0007669"/>
    <property type="project" value="UniProtKB-UniRule"/>
</dbReference>
<evidence type="ECO:0000313" key="4">
    <source>
        <dbReference type="EMBL" id="AIA31380.1"/>
    </source>
</evidence>
<dbReference type="InterPro" id="IPR036676">
    <property type="entry name" value="PurM-like_C_sf"/>
</dbReference>
<dbReference type="EMBL" id="CP007243">
    <property type="protein sequence ID" value="AIA31380.1"/>
    <property type="molecule type" value="Genomic_DNA"/>
</dbReference>
<dbReference type="HAMAP" id="MF_02128">
    <property type="entry name" value="TMP_kinase"/>
    <property type="match status" value="1"/>
</dbReference>
<dbReference type="Pfam" id="PF00586">
    <property type="entry name" value="AIRS"/>
    <property type="match status" value="1"/>
</dbReference>
<keyword evidence="2" id="KW-0418">Kinase</keyword>
<dbReference type="PANTHER" id="PTHR30270">
    <property type="entry name" value="THIAMINE-MONOPHOSPHATE KINASE"/>
    <property type="match status" value="1"/>
</dbReference>
<feature type="domain" description="PurM-like N-terminal" evidence="3">
    <location>
        <begin position="25"/>
        <end position="125"/>
    </location>
</feature>
<feature type="binding site" evidence="2">
    <location>
        <position position="44"/>
    </location>
    <ligand>
        <name>Mg(2+)</name>
        <dbReference type="ChEBI" id="CHEBI:18420"/>
        <label>1</label>
    </ligand>
</feature>
<comment type="miscellaneous">
    <text evidence="2">Reaction mechanism of ThiL seems to utilize a direct, inline transfer of the gamma-phosphate of ATP to TMP rather than a phosphorylated enzyme intermediate.</text>
</comment>
<keyword evidence="5" id="KW-1185">Reference proteome</keyword>
<organism evidence="4 5">
    <name type="scientific">Leptospirillum ferriphilum YSK</name>
    <dbReference type="NCBI Taxonomy" id="1441628"/>
    <lineage>
        <taxon>Bacteria</taxon>
        <taxon>Pseudomonadati</taxon>
        <taxon>Nitrospirota</taxon>
        <taxon>Nitrospiria</taxon>
        <taxon>Nitrospirales</taxon>
        <taxon>Nitrospiraceae</taxon>
        <taxon>Leptospirillum</taxon>
    </lineage>
</organism>
<dbReference type="CDD" id="cd02194">
    <property type="entry name" value="ThiL"/>
    <property type="match status" value="1"/>
</dbReference>
<protein>
    <recommendedName>
        <fullName evidence="2">Thiamine-monophosphate kinase</fullName>
        <shortName evidence="2">TMP kinase</shortName>
        <shortName evidence="2">Thiamine-phosphate kinase</shortName>
        <ecNumber evidence="2">2.7.4.16</ecNumber>
    </recommendedName>
</protein>
<dbReference type="SUPFAM" id="SSF55326">
    <property type="entry name" value="PurM N-terminal domain-like"/>
    <property type="match status" value="1"/>
</dbReference>
<feature type="binding site" evidence="2">
    <location>
        <position position="121"/>
    </location>
    <ligand>
        <name>Mg(2+)</name>
        <dbReference type="ChEBI" id="CHEBI:18420"/>
        <label>1</label>
    </ligand>
</feature>
<feature type="binding site" evidence="2">
    <location>
        <position position="216"/>
    </location>
    <ligand>
        <name>Mg(2+)</name>
        <dbReference type="ChEBI" id="CHEBI:18420"/>
        <label>5</label>
    </ligand>
</feature>
<comment type="catalytic activity">
    <reaction evidence="2">
        <text>thiamine phosphate + ATP = thiamine diphosphate + ADP</text>
        <dbReference type="Rhea" id="RHEA:15913"/>
        <dbReference type="ChEBI" id="CHEBI:30616"/>
        <dbReference type="ChEBI" id="CHEBI:37575"/>
        <dbReference type="ChEBI" id="CHEBI:58937"/>
        <dbReference type="ChEBI" id="CHEBI:456216"/>
        <dbReference type="EC" id="2.7.4.16"/>
    </reaction>
</comment>
<feature type="binding site" evidence="2">
    <location>
        <position position="27"/>
    </location>
    <ligand>
        <name>Mg(2+)</name>
        <dbReference type="ChEBI" id="CHEBI:18420"/>
        <label>3</label>
    </ligand>
</feature>
<feature type="binding site" evidence="2">
    <location>
        <begin position="120"/>
        <end position="121"/>
    </location>
    <ligand>
        <name>ATP</name>
        <dbReference type="ChEBI" id="CHEBI:30616"/>
    </ligand>
</feature>
<evidence type="ECO:0000259" key="3">
    <source>
        <dbReference type="Pfam" id="PF00586"/>
    </source>
</evidence>
<dbReference type="RefSeq" id="WP_014959919.1">
    <property type="nucleotide sequence ID" value="NZ_CP007243.1"/>
</dbReference>
<dbReference type="GO" id="GO:0000287">
    <property type="term" value="F:magnesium ion binding"/>
    <property type="evidence" value="ECO:0007669"/>
    <property type="project" value="UniProtKB-UniRule"/>
</dbReference>
<feature type="binding site" evidence="2">
    <location>
        <position position="27"/>
    </location>
    <ligand>
        <name>Mg(2+)</name>
        <dbReference type="ChEBI" id="CHEBI:18420"/>
        <label>4</label>
    </ligand>
</feature>
<dbReference type="Gene3D" id="3.90.650.10">
    <property type="entry name" value="PurM-like C-terminal domain"/>
    <property type="match status" value="1"/>
</dbReference>
<name>A0A059XWB0_9BACT</name>
<dbReference type="EC" id="2.7.4.16" evidence="2"/>
<dbReference type="PANTHER" id="PTHR30270:SF0">
    <property type="entry name" value="THIAMINE-MONOPHOSPHATE KINASE"/>
    <property type="match status" value="1"/>
</dbReference>
<feature type="binding site" evidence="2">
    <location>
        <position position="213"/>
    </location>
    <ligand>
        <name>Mg(2+)</name>
        <dbReference type="ChEBI" id="CHEBI:18420"/>
        <label>3</label>
    </ligand>
</feature>
<dbReference type="UniPathway" id="UPA00060">
    <property type="reaction ID" value="UER00142"/>
</dbReference>
<dbReference type="Proteomes" id="UP000027059">
    <property type="component" value="Chromosome"/>
</dbReference>
<dbReference type="OrthoDB" id="9802811at2"/>
<dbReference type="GO" id="GO:0009229">
    <property type="term" value="P:thiamine diphosphate biosynthetic process"/>
    <property type="evidence" value="ECO:0007669"/>
    <property type="project" value="UniProtKB-UniRule"/>
</dbReference>
<keyword evidence="2" id="KW-0808">Transferase</keyword>
<feature type="binding site" evidence="2">
    <location>
        <position position="331"/>
    </location>
    <ligand>
        <name>substrate</name>
    </ligand>
</feature>
<dbReference type="SUPFAM" id="SSF56042">
    <property type="entry name" value="PurM C-terminal domain-like"/>
    <property type="match status" value="1"/>
</dbReference>
<dbReference type="PIRSF" id="PIRSF005303">
    <property type="entry name" value="Thiam_monoph_kin"/>
    <property type="match status" value="1"/>
</dbReference>
<gene>
    <name evidence="2" type="primary">thiL</name>
    <name evidence="4" type="ORF">Y981_00815</name>
</gene>
<dbReference type="InterPro" id="IPR006283">
    <property type="entry name" value="ThiL-like"/>
</dbReference>
<evidence type="ECO:0000256" key="1">
    <source>
        <dbReference type="ARBA" id="ARBA00022977"/>
    </source>
</evidence>
<dbReference type="GO" id="GO:0009030">
    <property type="term" value="F:thiamine-phosphate kinase activity"/>
    <property type="evidence" value="ECO:0007669"/>
    <property type="project" value="UniProtKB-UniRule"/>
</dbReference>
<keyword evidence="2" id="KW-0460">Magnesium</keyword>
<keyword evidence="2" id="KW-0479">Metal-binding</keyword>
<comment type="similarity">
    <text evidence="2">Belongs to the thiamine-monophosphate kinase family.</text>
</comment>
<feature type="binding site" evidence="2">
    <location>
        <position position="43"/>
    </location>
    <ligand>
        <name>Mg(2+)</name>
        <dbReference type="ChEBI" id="CHEBI:18420"/>
        <label>1</label>
    </ligand>
</feature>
<keyword evidence="2" id="KW-0547">Nucleotide-binding</keyword>